<dbReference type="PANTHER" id="PTHR35800:SF1">
    <property type="entry name" value="RNA-BINDING PROTEIN KHPB"/>
    <property type="match status" value="1"/>
</dbReference>
<dbReference type="Pfam" id="PF01424">
    <property type="entry name" value="R3H"/>
    <property type="match status" value="1"/>
</dbReference>
<dbReference type="InterPro" id="IPR015946">
    <property type="entry name" value="KH_dom-like_a/b"/>
</dbReference>
<dbReference type="SMART" id="SM00393">
    <property type="entry name" value="R3H"/>
    <property type="match status" value="1"/>
</dbReference>
<dbReference type="InterPro" id="IPR034079">
    <property type="entry name" value="R3H_KhpB"/>
</dbReference>
<dbReference type="InterPro" id="IPR001374">
    <property type="entry name" value="R3H_dom"/>
</dbReference>
<dbReference type="PANTHER" id="PTHR35800">
    <property type="entry name" value="PROTEIN JAG"/>
    <property type="match status" value="1"/>
</dbReference>
<dbReference type="InterPro" id="IPR036867">
    <property type="entry name" value="R3H_dom_sf"/>
</dbReference>
<dbReference type="PROSITE" id="PS51061">
    <property type="entry name" value="R3H"/>
    <property type="match status" value="1"/>
</dbReference>
<evidence type="ECO:0000313" key="2">
    <source>
        <dbReference type="EMBL" id="OHA49348.1"/>
    </source>
</evidence>
<dbReference type="GO" id="GO:0003723">
    <property type="term" value="F:RNA binding"/>
    <property type="evidence" value="ECO:0007669"/>
    <property type="project" value="InterPro"/>
</dbReference>
<dbReference type="Gene3D" id="3.30.300.20">
    <property type="match status" value="1"/>
</dbReference>
<organism evidence="2 3">
    <name type="scientific">Terrybacteria sp. (strain RIFCSPHIGHO2_01_FULL_58_15)</name>
    <dbReference type="NCBI Taxonomy" id="1802363"/>
    <lineage>
        <taxon>Bacteria</taxon>
        <taxon>Candidatus Terryibacteriota</taxon>
    </lineage>
</organism>
<dbReference type="InterPro" id="IPR038008">
    <property type="entry name" value="Jag_KH"/>
</dbReference>
<dbReference type="InterPro" id="IPR039247">
    <property type="entry name" value="KhpB"/>
</dbReference>
<proteinExistence type="predicted"/>
<dbReference type="STRING" id="1802363.A2682_01545"/>
<dbReference type="AlphaFoldDB" id="A0A1G2PLZ3"/>
<gene>
    <name evidence="2" type="ORF">A2682_01545</name>
</gene>
<dbReference type="Proteomes" id="UP000178690">
    <property type="component" value="Unassembled WGS sequence"/>
</dbReference>
<accession>A0A1G2PLZ3</accession>
<evidence type="ECO:0000259" key="1">
    <source>
        <dbReference type="PROSITE" id="PS51061"/>
    </source>
</evidence>
<feature type="domain" description="R3H" evidence="1">
    <location>
        <begin position="84"/>
        <end position="150"/>
    </location>
</feature>
<reference evidence="2 3" key="1">
    <citation type="journal article" date="2016" name="Nat. Commun.">
        <title>Thousands of microbial genomes shed light on interconnected biogeochemical processes in an aquifer system.</title>
        <authorList>
            <person name="Anantharaman K."/>
            <person name="Brown C.T."/>
            <person name="Hug L.A."/>
            <person name="Sharon I."/>
            <person name="Castelle C.J."/>
            <person name="Probst A.J."/>
            <person name="Thomas B.C."/>
            <person name="Singh A."/>
            <person name="Wilkins M.J."/>
            <person name="Karaoz U."/>
            <person name="Brodie E.L."/>
            <person name="Williams K.H."/>
            <person name="Hubbard S.S."/>
            <person name="Banfield J.F."/>
        </authorList>
    </citation>
    <scope>NUCLEOTIDE SEQUENCE [LARGE SCALE GENOMIC DNA]</scope>
    <source>
        <strain evidence="3">RIFCSPHIGHO2_01_FULL_58_15</strain>
    </source>
</reference>
<comment type="caution">
    <text evidence="2">The sequence shown here is derived from an EMBL/GenBank/DDBJ whole genome shotgun (WGS) entry which is preliminary data.</text>
</comment>
<dbReference type="SUPFAM" id="SSF82708">
    <property type="entry name" value="R3H domain"/>
    <property type="match status" value="1"/>
</dbReference>
<name>A0A1G2PLZ3_TERXR</name>
<evidence type="ECO:0000313" key="3">
    <source>
        <dbReference type="Proteomes" id="UP000178690"/>
    </source>
</evidence>
<sequence length="150" mass="16905">METPLLLEALVDDLLQRMGFDARVTVRETGTTLAADVDVREGAGALIGNRGEGLDALEDLVRRIGRRRIPDIPRVVVDVNGYRREQATALREYAREIADRVRRSREAYTFKPMSSRERRIIHLELAARADIITESFGEGEGRHVVVRPAL</sequence>
<dbReference type="EMBL" id="MHST01000011">
    <property type="protein sequence ID" value="OHA49348.1"/>
    <property type="molecule type" value="Genomic_DNA"/>
</dbReference>
<dbReference type="CDD" id="cd02644">
    <property type="entry name" value="R3H_jag"/>
    <property type="match status" value="1"/>
</dbReference>
<dbReference type="Gene3D" id="3.30.1370.50">
    <property type="entry name" value="R3H-like domain"/>
    <property type="match status" value="1"/>
</dbReference>
<dbReference type="CDD" id="cd02414">
    <property type="entry name" value="KH-II_Jag"/>
    <property type="match status" value="1"/>
</dbReference>
<protein>
    <recommendedName>
        <fullName evidence="1">R3H domain-containing protein</fullName>
    </recommendedName>
</protein>